<dbReference type="InterPro" id="IPR003362">
    <property type="entry name" value="Bact_transf"/>
</dbReference>
<keyword evidence="4 8" id="KW-0812">Transmembrane</keyword>
<keyword evidence="3 10" id="KW-0808">Transferase</keyword>
<dbReference type="OrthoDB" id="9808602at2"/>
<evidence type="ECO:0000256" key="6">
    <source>
        <dbReference type="ARBA" id="ARBA00023136"/>
    </source>
</evidence>
<evidence type="ECO:0000313" key="10">
    <source>
        <dbReference type="EMBL" id="TNC47430.1"/>
    </source>
</evidence>
<comment type="caution">
    <text evidence="10">The sequence shown here is derived from an EMBL/GenBank/DDBJ whole genome shotgun (WGS) entry which is preliminary data.</text>
</comment>
<evidence type="ECO:0000256" key="2">
    <source>
        <dbReference type="ARBA" id="ARBA00006464"/>
    </source>
</evidence>
<dbReference type="PANTHER" id="PTHR30576:SF0">
    <property type="entry name" value="UNDECAPRENYL-PHOSPHATE N-ACETYLGALACTOSAMINYL 1-PHOSPHATE TRANSFERASE-RELATED"/>
    <property type="match status" value="1"/>
</dbReference>
<evidence type="ECO:0000256" key="5">
    <source>
        <dbReference type="ARBA" id="ARBA00022989"/>
    </source>
</evidence>
<dbReference type="Gene3D" id="3.40.50.720">
    <property type="entry name" value="NAD(P)-binding Rossmann-like Domain"/>
    <property type="match status" value="1"/>
</dbReference>
<feature type="transmembrane region" description="Helical" evidence="8">
    <location>
        <begin position="61"/>
        <end position="86"/>
    </location>
</feature>
<dbReference type="PANTHER" id="PTHR30576">
    <property type="entry name" value="COLANIC BIOSYNTHESIS UDP-GLUCOSE LIPID CARRIER TRANSFERASE"/>
    <property type="match status" value="1"/>
</dbReference>
<dbReference type="NCBIfam" id="TIGR03025">
    <property type="entry name" value="EPS_sugtrans"/>
    <property type="match status" value="1"/>
</dbReference>
<sequence>MLDVLALALGLWFARLAGSGSEFAPLGWAVLSTLEALGTSLLISALGAYRLNEVRQFWSGMLPLLVLGVALATLSTGIVSAILLIALTLMPARALSAAMAGAVLDFGLTERRAVIVGGGEPALRVMAALAECPDNDIRVVGIFDDRDDVRSPIAVGGVPKLGNIEAMVTFARSAEIEMLIVALPLTAEQRIRTVLKTIEVLPVDVRLADFSADPTFRRHGRAALERGLIDVVSRPIIGGQFMLKRVLDIAGATVALLVASPVMLFAALAIRLESEGPVLFRQPRHGYNNRSVTIWKFRSMYADDCDPHARSIVTRGDPRVTRVGRFLRRTSIDELPQLFNVLRGDLSLVGPRPHALRAVSARQEAFEDLVDGYASRHRVRPGITGLAQINGWRGEIDEPEALRRRVEQDLYYIENWSIRLDLYILLMTPFRLLDGRRAY</sequence>
<reference evidence="10 11" key="1">
    <citation type="submission" date="2019-06" db="EMBL/GenBank/DDBJ databases">
        <title>YIM 131921 draft genome.</title>
        <authorList>
            <person name="Jiang L."/>
        </authorList>
    </citation>
    <scope>NUCLEOTIDE SEQUENCE [LARGE SCALE GENOMIC DNA]</scope>
    <source>
        <strain evidence="10 11">YIM 131921</strain>
    </source>
</reference>
<organism evidence="10 11">
    <name type="scientific">Rubellimicrobium rubrum</name>
    <dbReference type="NCBI Taxonomy" id="2585369"/>
    <lineage>
        <taxon>Bacteria</taxon>
        <taxon>Pseudomonadati</taxon>
        <taxon>Pseudomonadota</taxon>
        <taxon>Alphaproteobacteria</taxon>
        <taxon>Rhodobacterales</taxon>
        <taxon>Roseobacteraceae</taxon>
        <taxon>Rubellimicrobium</taxon>
    </lineage>
</organism>
<evidence type="ECO:0000256" key="3">
    <source>
        <dbReference type="ARBA" id="ARBA00022679"/>
    </source>
</evidence>
<name>A0A5C4MSG8_9RHOB</name>
<dbReference type="AlphaFoldDB" id="A0A5C4MSG8"/>
<keyword evidence="6 8" id="KW-0472">Membrane</keyword>
<feature type="domain" description="Bacterial sugar transferase" evidence="9">
    <location>
        <begin position="244"/>
        <end position="433"/>
    </location>
</feature>
<evidence type="ECO:0000313" key="11">
    <source>
        <dbReference type="Proteomes" id="UP000305887"/>
    </source>
</evidence>
<evidence type="ECO:0000259" key="9">
    <source>
        <dbReference type="Pfam" id="PF02397"/>
    </source>
</evidence>
<feature type="transmembrane region" description="Helical" evidence="8">
    <location>
        <begin position="29"/>
        <end position="49"/>
    </location>
</feature>
<dbReference type="GO" id="GO:0016020">
    <property type="term" value="C:membrane"/>
    <property type="evidence" value="ECO:0007669"/>
    <property type="project" value="UniProtKB-SubCell"/>
</dbReference>
<protein>
    <submittedName>
        <fullName evidence="10">Exopolysaccharide biosynthesis polyprenyl glycosylphosphotransferase</fullName>
    </submittedName>
</protein>
<dbReference type="Proteomes" id="UP000305887">
    <property type="component" value="Unassembled WGS sequence"/>
</dbReference>
<dbReference type="Pfam" id="PF02397">
    <property type="entry name" value="Bac_transf"/>
    <property type="match status" value="1"/>
</dbReference>
<dbReference type="GO" id="GO:0016780">
    <property type="term" value="F:phosphotransferase activity, for other substituted phosphate groups"/>
    <property type="evidence" value="ECO:0007669"/>
    <property type="project" value="TreeGrafter"/>
</dbReference>
<comment type="similarity">
    <text evidence="2">Belongs to the bacterial sugar transferase family.</text>
</comment>
<accession>A0A5C4MSG8</accession>
<keyword evidence="5 8" id="KW-1133">Transmembrane helix</keyword>
<dbReference type="Pfam" id="PF13727">
    <property type="entry name" value="CoA_binding_3"/>
    <property type="match status" value="1"/>
</dbReference>
<gene>
    <name evidence="10" type="ORF">FHG66_16765</name>
</gene>
<comment type="subcellular location">
    <subcellularLocation>
        <location evidence="1">Membrane</location>
        <topology evidence="1">Multi-pass membrane protein</topology>
    </subcellularLocation>
</comment>
<dbReference type="GO" id="GO:0000271">
    <property type="term" value="P:polysaccharide biosynthetic process"/>
    <property type="evidence" value="ECO:0007669"/>
    <property type="project" value="UniProtKB-KW"/>
</dbReference>
<dbReference type="InterPro" id="IPR017475">
    <property type="entry name" value="EPS_sugar_tfrase"/>
</dbReference>
<evidence type="ECO:0000256" key="7">
    <source>
        <dbReference type="ARBA" id="ARBA00023169"/>
    </source>
</evidence>
<proteinExistence type="inferred from homology"/>
<keyword evidence="11" id="KW-1185">Reference proteome</keyword>
<evidence type="ECO:0000256" key="4">
    <source>
        <dbReference type="ARBA" id="ARBA00022692"/>
    </source>
</evidence>
<evidence type="ECO:0000256" key="1">
    <source>
        <dbReference type="ARBA" id="ARBA00004141"/>
    </source>
</evidence>
<dbReference type="EMBL" id="VDFU01000026">
    <property type="protein sequence ID" value="TNC47430.1"/>
    <property type="molecule type" value="Genomic_DNA"/>
</dbReference>
<keyword evidence="7" id="KW-0270">Exopolysaccharide synthesis</keyword>
<evidence type="ECO:0000256" key="8">
    <source>
        <dbReference type="SAM" id="Phobius"/>
    </source>
</evidence>